<dbReference type="PROSITE" id="PS50112">
    <property type="entry name" value="PAS"/>
    <property type="match status" value="1"/>
</dbReference>
<dbReference type="Pfam" id="PF08448">
    <property type="entry name" value="PAS_4"/>
    <property type="match status" value="1"/>
</dbReference>
<comment type="caution">
    <text evidence="4">The sequence shown here is derived from an EMBL/GenBank/DDBJ whole genome shotgun (WGS) entry which is preliminary data.</text>
</comment>
<evidence type="ECO:0000259" key="3">
    <source>
        <dbReference type="PROSITE" id="PS50112"/>
    </source>
</evidence>
<protein>
    <submittedName>
        <fullName evidence="4">Bacterio-opsin activator domain-containing protein</fullName>
    </submittedName>
</protein>
<dbReference type="InterPro" id="IPR031803">
    <property type="entry name" value="BAT_GAF/HTH-assoc"/>
</dbReference>
<dbReference type="Pfam" id="PF04967">
    <property type="entry name" value="HTH_10"/>
    <property type="match status" value="1"/>
</dbReference>
<dbReference type="CDD" id="cd00130">
    <property type="entry name" value="PAS"/>
    <property type="match status" value="1"/>
</dbReference>
<dbReference type="Gene3D" id="3.30.450.20">
    <property type="entry name" value="PAS domain"/>
    <property type="match status" value="1"/>
</dbReference>
<evidence type="ECO:0000313" key="4">
    <source>
        <dbReference type="EMBL" id="MFC7098604.1"/>
    </source>
</evidence>
<organism evidence="4 5">
    <name type="scientific">Halobaculum marinum</name>
    <dbReference type="NCBI Taxonomy" id="3031996"/>
    <lineage>
        <taxon>Archaea</taxon>
        <taxon>Methanobacteriati</taxon>
        <taxon>Methanobacteriota</taxon>
        <taxon>Stenosarchaea group</taxon>
        <taxon>Halobacteria</taxon>
        <taxon>Halobacteriales</taxon>
        <taxon>Haloferacaceae</taxon>
        <taxon>Halobaculum</taxon>
    </lineage>
</organism>
<name>A0ABD5WYL5_9EURY</name>
<dbReference type="PANTHER" id="PTHR34236">
    <property type="entry name" value="DIMETHYL SULFOXIDE REDUCTASE TRANSCRIPTIONAL ACTIVATOR"/>
    <property type="match status" value="1"/>
</dbReference>
<accession>A0ABD5WYL5</accession>
<dbReference type="InterPro" id="IPR007050">
    <property type="entry name" value="HTH_bacterioopsin"/>
</dbReference>
<evidence type="ECO:0000256" key="1">
    <source>
        <dbReference type="ARBA" id="ARBA00023015"/>
    </source>
</evidence>
<dbReference type="InterPro" id="IPR013656">
    <property type="entry name" value="PAS_4"/>
</dbReference>
<keyword evidence="2" id="KW-0804">Transcription</keyword>
<dbReference type="Pfam" id="PF15915">
    <property type="entry name" value="BAT"/>
    <property type="match status" value="1"/>
</dbReference>
<dbReference type="PANTHER" id="PTHR34236:SF1">
    <property type="entry name" value="DIMETHYL SULFOXIDE REDUCTASE TRANSCRIPTIONAL ACTIVATOR"/>
    <property type="match status" value="1"/>
</dbReference>
<keyword evidence="5" id="KW-1185">Reference proteome</keyword>
<proteinExistence type="predicted"/>
<sequence length="450" mass="49574">MGDEGSGAVPSAAVRAVFERAAPGEPLTSTEVATELDCARTTAYKKLQRLAADGDLETKKVGARGRVWWLPVDAAEPTQRDSDVALDDAPEYEAVVASERKYRAVFERAFDAILIADDEGRYVDVNPAACDLFGLPREELLGTRATDYAEEGYDVASAWQDFQQSDLDRGLFPLVRPDGERRLLEFAATPDILPGLHLSVLRDVTERREVRSELERERARRARYQRSLTADAVVEVTVRIEGEALFGALSDGLDCRCEFEGVVPTSDGRLLHYLTVTGATGAEVAVAVDSSPSVDDCRIVFEEDDAVLVELDVTTSPVRTLFEAGANARSMVAEDGVVTVVAEIGADAEFQRLINGLRAAYPDTTVVAKRTLDRPIVTTRQYRDSLADALTERQRETLRAAYLAGYFEWPRTSSAEDLADSMGIASSTWLRHLRRAEAKLVVWFFEELEA</sequence>
<dbReference type="SMART" id="SM00091">
    <property type="entry name" value="PAS"/>
    <property type="match status" value="1"/>
</dbReference>
<dbReference type="GeneID" id="79270465"/>
<dbReference type="InterPro" id="IPR000014">
    <property type="entry name" value="PAS"/>
</dbReference>
<dbReference type="NCBIfam" id="TIGR00229">
    <property type="entry name" value="sensory_box"/>
    <property type="match status" value="1"/>
</dbReference>
<dbReference type="AlphaFoldDB" id="A0ABD5WYL5"/>
<dbReference type="SUPFAM" id="SSF55785">
    <property type="entry name" value="PYP-like sensor domain (PAS domain)"/>
    <property type="match status" value="1"/>
</dbReference>
<reference evidence="4 5" key="1">
    <citation type="journal article" date="2019" name="Int. J. Syst. Evol. Microbiol.">
        <title>The Global Catalogue of Microorganisms (GCM) 10K type strain sequencing project: providing services to taxonomists for standard genome sequencing and annotation.</title>
        <authorList>
            <consortium name="The Broad Institute Genomics Platform"/>
            <consortium name="The Broad Institute Genome Sequencing Center for Infectious Disease"/>
            <person name="Wu L."/>
            <person name="Ma J."/>
        </authorList>
    </citation>
    <scope>NUCLEOTIDE SEQUENCE [LARGE SCALE GENOMIC DNA]</scope>
    <source>
        <strain evidence="4 5">DT55</strain>
    </source>
</reference>
<feature type="domain" description="PAS" evidence="3">
    <location>
        <begin position="98"/>
        <end position="142"/>
    </location>
</feature>
<gene>
    <name evidence="4" type="ORF">ACFQKD_14950</name>
</gene>
<dbReference type="InterPro" id="IPR035965">
    <property type="entry name" value="PAS-like_dom_sf"/>
</dbReference>
<evidence type="ECO:0000313" key="5">
    <source>
        <dbReference type="Proteomes" id="UP001596388"/>
    </source>
</evidence>
<dbReference type="Proteomes" id="UP001596388">
    <property type="component" value="Unassembled WGS sequence"/>
</dbReference>
<keyword evidence="1" id="KW-0805">Transcription regulation</keyword>
<dbReference type="RefSeq" id="WP_276236859.1">
    <property type="nucleotide sequence ID" value="NZ_CP119989.1"/>
</dbReference>
<evidence type="ECO:0000256" key="2">
    <source>
        <dbReference type="ARBA" id="ARBA00023163"/>
    </source>
</evidence>
<dbReference type="EMBL" id="JBHTAG010000003">
    <property type="protein sequence ID" value="MFC7098604.1"/>
    <property type="molecule type" value="Genomic_DNA"/>
</dbReference>